<proteinExistence type="predicted"/>
<dbReference type="PANTHER" id="PTHR15673:SF2">
    <property type="entry name" value="IQ CALMODULIN-BINDING MOTIF-CONTAINING PROTEIN 1"/>
    <property type="match status" value="1"/>
</dbReference>
<feature type="signal peptide" evidence="1">
    <location>
        <begin position="1"/>
        <end position="19"/>
    </location>
</feature>
<dbReference type="Gene3D" id="1.20.5.190">
    <property type="match status" value="2"/>
</dbReference>
<accession>A0A3B4H426</accession>
<name>A0A3B4H426_9CICH</name>
<protein>
    <submittedName>
        <fullName evidence="2">IQ motif containing B1</fullName>
    </submittedName>
</protein>
<sequence length="602" mass="67394">MSSAILFLTLPTLPLPTSHLPLPPPCLPLAPPCPCRPLHPTSSPPHPLPRPPLLLTLSAPSINKSMYNSFYLTFPVLDALNSAAVHVNSGELTRLKSQLYLSGVLIHCVRVLSLHPSSLWGGWRSHTCLSVCSSCCVGVEPGPHSETFHRLFLPSVVDALLSLAAQLVNRTEVRSLIWWMFELSCSQIEDVNLSVSFELGQHSSPGCDVIGLPMQPPKDAAELGHSTCVSVSQQPKGQRSLCICASAGLDSLLHKDWRGRGFDRGIDQLIALIQSEKDVGSSEHVRAACVIQAAWRSYKTRRRVKKLNRAVSVLQRNYIFNLKAVCVIFTKACSPCCFQVCVRRQQARRRFHQKQRQLLQLLPADQVQSYLQECENRAAVVIQSFWRGFRERRHYSSTQRHMLRRERAVRMLQRGVRRFLHKRRAAKVPPLPPFWIGQKGLTDSRRAELKQQVDEYIATHQSFRVSPEECSCLHEEVQLLLLSVLQTGAQQRMEEQRVEALLAHVHTQLELLRDAPPLSVVTETDADTFLSPSGPVAARARDAHNAMLQASRLPWWRMLGDAGPVDPLGSTHLPELEEELGGLYIGGTVADKKQTQVDEVKL</sequence>
<dbReference type="PROSITE" id="PS50096">
    <property type="entry name" value="IQ"/>
    <property type="match status" value="2"/>
</dbReference>
<keyword evidence="1" id="KW-0732">Signal</keyword>
<dbReference type="GO" id="GO:0005929">
    <property type="term" value="C:cilium"/>
    <property type="evidence" value="ECO:0007669"/>
    <property type="project" value="TreeGrafter"/>
</dbReference>
<dbReference type="PANTHER" id="PTHR15673">
    <property type="entry name" value="IQ CALMODULIN-BINDING MOTIF CONTAINING PROTEIN 1"/>
    <property type="match status" value="1"/>
</dbReference>
<dbReference type="Pfam" id="PF00612">
    <property type="entry name" value="IQ"/>
    <property type="match status" value="2"/>
</dbReference>
<dbReference type="InterPro" id="IPR028765">
    <property type="entry name" value="IQCB1"/>
</dbReference>
<dbReference type="GO" id="GO:0005516">
    <property type="term" value="F:calmodulin binding"/>
    <property type="evidence" value="ECO:0007669"/>
    <property type="project" value="InterPro"/>
</dbReference>
<dbReference type="GeneTree" id="ENSGT00390000002188"/>
<dbReference type="GO" id="GO:0060271">
    <property type="term" value="P:cilium assembly"/>
    <property type="evidence" value="ECO:0007669"/>
    <property type="project" value="InterPro"/>
</dbReference>
<dbReference type="InterPro" id="IPR000048">
    <property type="entry name" value="IQ_motif_EF-hand-BS"/>
</dbReference>
<evidence type="ECO:0000256" key="1">
    <source>
        <dbReference type="SAM" id="SignalP"/>
    </source>
</evidence>
<feature type="chain" id="PRO_5017188737" evidence="1">
    <location>
        <begin position="20"/>
        <end position="602"/>
    </location>
</feature>
<dbReference type="SMART" id="SM00015">
    <property type="entry name" value="IQ"/>
    <property type="match status" value="4"/>
</dbReference>
<dbReference type="AlphaFoldDB" id="A0A3B4H426"/>
<evidence type="ECO:0000313" key="2">
    <source>
        <dbReference type="Ensembl" id="ENSPNYP00000028328.1"/>
    </source>
</evidence>
<dbReference type="CDD" id="cd23767">
    <property type="entry name" value="IQCD"/>
    <property type="match status" value="2"/>
</dbReference>
<organism evidence="2">
    <name type="scientific">Pundamilia nyererei</name>
    <dbReference type="NCBI Taxonomy" id="303518"/>
    <lineage>
        <taxon>Eukaryota</taxon>
        <taxon>Metazoa</taxon>
        <taxon>Chordata</taxon>
        <taxon>Craniata</taxon>
        <taxon>Vertebrata</taxon>
        <taxon>Euteleostomi</taxon>
        <taxon>Actinopterygii</taxon>
        <taxon>Neopterygii</taxon>
        <taxon>Teleostei</taxon>
        <taxon>Neoteleostei</taxon>
        <taxon>Acanthomorphata</taxon>
        <taxon>Ovalentaria</taxon>
        <taxon>Cichlomorphae</taxon>
        <taxon>Cichliformes</taxon>
        <taxon>Cichlidae</taxon>
        <taxon>African cichlids</taxon>
        <taxon>Pseudocrenilabrinae</taxon>
        <taxon>Haplochromini</taxon>
        <taxon>Pundamilia</taxon>
    </lineage>
</organism>
<reference evidence="2" key="1">
    <citation type="submission" date="2023-09" db="UniProtKB">
        <authorList>
            <consortium name="Ensembl"/>
        </authorList>
    </citation>
    <scope>IDENTIFICATION</scope>
</reference>
<dbReference type="Ensembl" id="ENSPNYT00000029018.1">
    <property type="protein sequence ID" value="ENSPNYP00000028328.1"/>
    <property type="gene ID" value="ENSPNYG00000021300.1"/>
</dbReference>